<dbReference type="Proteomes" id="UP001206925">
    <property type="component" value="Unassembled WGS sequence"/>
</dbReference>
<evidence type="ECO:0000259" key="6">
    <source>
        <dbReference type="PROSITE" id="PS50812"/>
    </source>
</evidence>
<protein>
    <recommendedName>
        <fullName evidence="6">PWWP domain-containing protein</fullName>
    </recommendedName>
</protein>
<dbReference type="Pfam" id="PF00855">
    <property type="entry name" value="PWWP"/>
    <property type="match status" value="1"/>
</dbReference>
<dbReference type="GO" id="GO:0035098">
    <property type="term" value="C:ESC/E(Z) complex"/>
    <property type="evidence" value="ECO:0007669"/>
    <property type="project" value="UniProtKB-ARBA"/>
</dbReference>
<dbReference type="PROSITE" id="PS50812">
    <property type="entry name" value="PWWP"/>
    <property type="match status" value="1"/>
</dbReference>
<evidence type="ECO:0000313" key="8">
    <source>
        <dbReference type="Proteomes" id="UP001206925"/>
    </source>
</evidence>
<keyword evidence="1" id="KW-0805">Transcription regulation</keyword>
<feature type="region of interest" description="Disordered" evidence="5">
    <location>
        <begin position="116"/>
        <end position="161"/>
    </location>
</feature>
<evidence type="ECO:0000256" key="5">
    <source>
        <dbReference type="SAM" id="MobiDB-lite"/>
    </source>
</evidence>
<evidence type="ECO:0000256" key="2">
    <source>
        <dbReference type="ARBA" id="ARBA00023163"/>
    </source>
</evidence>
<feature type="compositionally biased region" description="Basic and acidic residues" evidence="5">
    <location>
        <begin position="138"/>
        <end position="152"/>
    </location>
</feature>
<feature type="compositionally biased region" description="Basic residues" evidence="5">
    <location>
        <begin position="511"/>
        <end position="520"/>
    </location>
</feature>
<name>A0AAD5C212_AMBAR</name>
<dbReference type="Gene3D" id="2.30.30.140">
    <property type="match status" value="1"/>
</dbReference>
<dbReference type="AlphaFoldDB" id="A0AAD5C212"/>
<dbReference type="SUPFAM" id="SSF63748">
    <property type="entry name" value="Tudor/PWWP/MBT"/>
    <property type="match status" value="1"/>
</dbReference>
<proteinExistence type="inferred from homology"/>
<evidence type="ECO:0000256" key="3">
    <source>
        <dbReference type="ARBA" id="ARBA00023242"/>
    </source>
</evidence>
<keyword evidence="2" id="KW-0804">Transcription</keyword>
<dbReference type="GO" id="GO:2000028">
    <property type="term" value="P:regulation of photoperiodism, flowering"/>
    <property type="evidence" value="ECO:0007669"/>
    <property type="project" value="UniProtKB-ARBA"/>
</dbReference>
<dbReference type="FunFam" id="2.30.30.140:FF:000115">
    <property type="entry name" value="Tudor/PWWP/MBT superfamily protein"/>
    <property type="match status" value="1"/>
</dbReference>
<dbReference type="InterPro" id="IPR000313">
    <property type="entry name" value="PWWP_dom"/>
</dbReference>
<evidence type="ECO:0000313" key="7">
    <source>
        <dbReference type="EMBL" id="KAI7733607.1"/>
    </source>
</evidence>
<keyword evidence="8" id="KW-1185">Reference proteome</keyword>
<dbReference type="EMBL" id="JAMZMK010009934">
    <property type="protein sequence ID" value="KAI7733607.1"/>
    <property type="molecule type" value="Genomic_DNA"/>
</dbReference>
<feature type="compositionally biased region" description="Basic and acidic residues" evidence="5">
    <location>
        <begin position="484"/>
        <end position="507"/>
    </location>
</feature>
<sequence length="647" mass="70441">MEIFEGNKVTDEALTGVSSIPQLNLEETVVTTTVETVVETTEVSVVKTVQEDKEDEVMKNVEKGEGAEGMNVNCSENGASLAMDSSSVNRVFGDEIVENAGGDPMELCLSVEKQKGHGNGTENFELNDDMDLNDEGNVENRGDNGGKLAENEGEREEEEEDHGFVVGDFVWGKIKSHPWWPGQIYDPSDASDNAARLKHKGRILVAHFGDGSFSWCSASQLKPFIDHFAEMSKQSESKKFVNAVQMALEEVSRLVEAELMCKCQTVNRVDHAGMVNKGIKEGVPVPKGNTIKVLMDRMQPVELLSILKDAATMDPGAGLPQLELTVLKSLLSAFYSKKGGYLLVKYHDPKCIDGLEDEPISGIVADSEMNGPSGGIDNGDGKSRQKRKQKSVAELMKEDEPKDKKAKTDKDGGSSKRKRTALVVSVTPENDHECGGDGDVEEEMMSPRQRKKSKYLSPPYLSPVGGRRLSDFGSGLAPGSGSFKEPKSEPEPEKVPEMAAKHLEGSLKKSSSGKRTRQNRGVHEGSEPQEEPKNMTGAAAVNVKKVLHGLLRVALDPTSYMDKNVPAVTDFISSYRSAIFKEDSSHQTDQKKVTRGTSDLAFIKQKLGLMMEIVQGCAETEMSAEVKASLKGGIQEVLQKVGKMKGK</sequence>
<feature type="compositionally biased region" description="Acidic residues" evidence="5">
    <location>
        <begin position="125"/>
        <end position="137"/>
    </location>
</feature>
<feature type="domain" description="PWWP" evidence="6">
    <location>
        <begin position="166"/>
        <end position="227"/>
    </location>
</feature>
<comment type="similarity">
    <text evidence="4">Belongs to the PDP family.</text>
</comment>
<evidence type="ECO:0000256" key="4">
    <source>
        <dbReference type="ARBA" id="ARBA00060746"/>
    </source>
</evidence>
<accession>A0AAD5C212</accession>
<dbReference type="PANTHER" id="PTHR10688:SF18">
    <property type="entry name" value="NON-SPECIFIC SERINE_THREONINE PROTEIN KINASE"/>
    <property type="match status" value="1"/>
</dbReference>
<comment type="caution">
    <text evidence="7">The sequence shown here is derived from an EMBL/GenBank/DDBJ whole genome shotgun (WGS) entry which is preliminary data.</text>
</comment>
<dbReference type="GO" id="GO:0006355">
    <property type="term" value="P:regulation of DNA-templated transcription"/>
    <property type="evidence" value="ECO:0007669"/>
    <property type="project" value="UniProtKB-ARBA"/>
</dbReference>
<gene>
    <name evidence="7" type="ORF">M8C21_015997</name>
</gene>
<dbReference type="PANTHER" id="PTHR10688">
    <property type="entry name" value="PWWP DOMAIN-CONTAINING PROTEIN"/>
    <property type="match status" value="1"/>
</dbReference>
<feature type="compositionally biased region" description="Basic and acidic residues" evidence="5">
    <location>
        <begin position="395"/>
        <end position="414"/>
    </location>
</feature>
<dbReference type="InterPro" id="IPR052657">
    <property type="entry name" value="PDP_family_Arabidopsis"/>
</dbReference>
<reference evidence="7" key="1">
    <citation type="submission" date="2022-06" db="EMBL/GenBank/DDBJ databases">
        <title>Uncovering the hologenomic basis of an extraordinary plant invasion.</title>
        <authorList>
            <person name="Bieker V.C."/>
            <person name="Martin M.D."/>
            <person name="Gilbert T."/>
            <person name="Hodgins K."/>
            <person name="Battlay P."/>
            <person name="Petersen B."/>
            <person name="Wilson J."/>
        </authorList>
    </citation>
    <scope>NUCLEOTIDE SEQUENCE</scope>
    <source>
        <strain evidence="7">AA19_3_7</strain>
        <tissue evidence="7">Leaf</tissue>
    </source>
</reference>
<organism evidence="7 8">
    <name type="scientific">Ambrosia artemisiifolia</name>
    <name type="common">Common ragweed</name>
    <dbReference type="NCBI Taxonomy" id="4212"/>
    <lineage>
        <taxon>Eukaryota</taxon>
        <taxon>Viridiplantae</taxon>
        <taxon>Streptophyta</taxon>
        <taxon>Embryophyta</taxon>
        <taxon>Tracheophyta</taxon>
        <taxon>Spermatophyta</taxon>
        <taxon>Magnoliopsida</taxon>
        <taxon>eudicotyledons</taxon>
        <taxon>Gunneridae</taxon>
        <taxon>Pentapetalae</taxon>
        <taxon>asterids</taxon>
        <taxon>campanulids</taxon>
        <taxon>Asterales</taxon>
        <taxon>Asteraceae</taxon>
        <taxon>Asteroideae</taxon>
        <taxon>Heliantheae alliance</taxon>
        <taxon>Heliantheae</taxon>
        <taxon>Ambrosia</taxon>
    </lineage>
</organism>
<dbReference type="CDD" id="cd05162">
    <property type="entry name" value="PWWP"/>
    <property type="match status" value="1"/>
</dbReference>
<keyword evidence="3" id="KW-0539">Nucleus</keyword>
<dbReference type="SMART" id="SM00293">
    <property type="entry name" value="PWWP"/>
    <property type="match status" value="1"/>
</dbReference>
<feature type="region of interest" description="Disordered" evidence="5">
    <location>
        <begin position="363"/>
        <end position="536"/>
    </location>
</feature>
<evidence type="ECO:0000256" key="1">
    <source>
        <dbReference type="ARBA" id="ARBA00023015"/>
    </source>
</evidence>
<feature type="compositionally biased region" description="Basic and acidic residues" evidence="5">
    <location>
        <begin position="521"/>
        <end position="533"/>
    </location>
</feature>